<name>A0A1Y3PQY9_9BACI</name>
<dbReference type="InterPro" id="IPR000330">
    <property type="entry name" value="SNF2_N"/>
</dbReference>
<dbReference type="PANTHER" id="PTHR45766:SF6">
    <property type="entry name" value="SWI_SNF-RELATED MATRIX-ASSOCIATED ACTIN-DEPENDENT REGULATOR OF CHROMATIN SUBFAMILY A-LIKE PROTEIN 1"/>
    <property type="match status" value="1"/>
</dbReference>
<keyword evidence="4" id="KW-0547">Nucleotide-binding</keyword>
<dbReference type="Gene3D" id="3.40.50.300">
    <property type="entry name" value="P-loop containing nucleotide triphosphate hydrolases"/>
    <property type="match status" value="1"/>
</dbReference>
<dbReference type="InterPro" id="IPR049730">
    <property type="entry name" value="SNF2/RAD54-like_C"/>
</dbReference>
<dbReference type="EMBL" id="LZRT01000060">
    <property type="protein sequence ID" value="OUM88526.1"/>
    <property type="molecule type" value="Genomic_DNA"/>
</dbReference>
<dbReference type="SUPFAM" id="SSF52540">
    <property type="entry name" value="P-loop containing nucleoside triphosphate hydrolases"/>
    <property type="match status" value="2"/>
</dbReference>
<evidence type="ECO:0000256" key="2">
    <source>
        <dbReference type="SAM" id="Coils"/>
    </source>
</evidence>
<dbReference type="Gene3D" id="3.40.50.10810">
    <property type="entry name" value="Tandem AAA-ATPase domain"/>
    <property type="match status" value="1"/>
</dbReference>
<dbReference type="InterPro" id="IPR027417">
    <property type="entry name" value="P-loop_NTPase"/>
</dbReference>
<protein>
    <submittedName>
        <fullName evidence="4">Helicase</fullName>
    </submittedName>
</protein>
<dbReference type="GO" id="GO:0005524">
    <property type="term" value="F:ATP binding"/>
    <property type="evidence" value="ECO:0007669"/>
    <property type="project" value="InterPro"/>
</dbReference>
<dbReference type="SMART" id="SM00487">
    <property type="entry name" value="DEXDc"/>
    <property type="match status" value="1"/>
</dbReference>
<keyword evidence="4" id="KW-0347">Helicase</keyword>
<reference evidence="5" key="1">
    <citation type="submission" date="2016-06" db="EMBL/GenBank/DDBJ databases">
        <authorList>
            <person name="Nascimento L."/>
            <person name="Pereira R.V."/>
            <person name="Martins L.F."/>
            <person name="Quaggio R.B."/>
            <person name="Silva A.M."/>
            <person name="Setubal J.C."/>
        </authorList>
    </citation>
    <scope>NUCLEOTIDE SEQUENCE [LARGE SCALE GENOMIC DNA]</scope>
</reference>
<feature type="coiled-coil region" evidence="2">
    <location>
        <begin position="744"/>
        <end position="778"/>
    </location>
</feature>
<dbReference type="CDD" id="cd09179">
    <property type="entry name" value="PLDc_N_DEXD_a"/>
    <property type="match status" value="1"/>
</dbReference>
<dbReference type="InterPro" id="IPR014001">
    <property type="entry name" value="Helicase_ATP-bd"/>
</dbReference>
<keyword evidence="4" id="KW-0067">ATP-binding</keyword>
<dbReference type="CDD" id="cd18793">
    <property type="entry name" value="SF2_C_SNF"/>
    <property type="match status" value="1"/>
</dbReference>
<gene>
    <name evidence="4" type="ORF">BAA01_05350</name>
</gene>
<evidence type="ECO:0000256" key="1">
    <source>
        <dbReference type="ARBA" id="ARBA00022801"/>
    </source>
</evidence>
<dbReference type="SMART" id="SM00490">
    <property type="entry name" value="HELICc"/>
    <property type="match status" value="1"/>
</dbReference>
<accession>A0A1Y3PQY9</accession>
<feature type="domain" description="Helicase C-terminal" evidence="3">
    <location>
        <begin position="767"/>
        <end position="938"/>
    </location>
</feature>
<comment type="caution">
    <text evidence="4">The sequence shown here is derived from an EMBL/GenBank/DDBJ whole genome shotgun (WGS) entry which is preliminary data.</text>
</comment>
<sequence length="1305" mass="150734">MTNPHDPNEQKGLRSHSWRLSYKTSSTMIDGRPVNILHDFYIPALKLAVRYDRVAGYFRSSSLAAASQGFSSFVQRNGKMRLIVGADLAPEDVKAILAGDAKQLEARLNDELKQFESWPESVQNGVSLLSWMVAHGYLEVRVAFRLHKETGEPLPFDSVEDGYVHEKWFIMYDEYGNRLYGSGSLNESKNALVLNAENIDIHCDWKGETEKERVEQAVEDFENLWDGKLPHMPVLTLPEAVRRRMLQIAEGITIPKEVDGTPVANMPVEDTPSVLERLQFAILRDGPKMPNGRFVGMETAPVEPWPHQQVVVRRLVETWPYSYLLCDEVGLGKTIEAGLAFRSLYLSGLAKRILIAAPASLTKQWQRQMATKMLMSFGRAVTTPDLAHEYEFPHEEQRPASSIYEPDLVIVSTGLLPRRERVEELKNAQSFDVALVDEAHAARRHNPSRGASAHPEYGQLYTTLQSALREKTRCLWLATATPMQIHPVEVCDLLALTNRVGVFQFDPTLILEYYQTLEKLLNEQELSEWEWTFLRRAILGIREQDPMLWRYFEQYVIDNRNRHTIRRWLENGYVPRGVERQFLLRIIFSGAPLSRVMLRHTRKLLEVYREYGRLQQNLAERHILPMEPIAFNDLEKRIYAQLETYCKGLMAQIQKHGNSQHRQMVNFYLSFLRLRFASSLYALRETLKRRLDKVEATLKHHFDWKTNEDEINSFSLNEVVYEGDNEDDVEVFQVLLQGRSMPDLEWERNQIQKMLQQLNDLTGDSSKMKVLLEQLERRKDQSTGRIRQTVVFTRFYDTLLDIVSRLRRVDQHMRIGTYSGKGAEYFDPDQKQMIPCDREEVKERFLRGEIDVLVCTDAAAEGLNLQTADLLINYDLGWNPMKIEQRIGRIDRIGQKHQHIYVLNLFYAGSAEEIVYRRLLERLQKANLIVGTQQISLLPVKPDEFRQLEEGTLTEEELYIISTNRLKEQLQHHARMEIPAHELFEIYQHFTDNTQHPSAPVTMEAIWETLSTSRYLKSRGCTKKTVAGEEILEIRGIPGVPDGTVLTASRKLYDEGLTDGKQRVHFASYGDPYFEKILEHIQNYELPSCVRRITIPVEGMNGVDRVGYAVVCRGTDGIRQVRLIQSWDDLKHISLNEDEEISEQEIKPLFDQLRSLVRKELEPNLAAERIERENIRIALVQELLNFLIIRDLLQTKAGEDGDQAVFGTVIKAVESTINERERILITNIPIRILSSFQRHLVYDVTIPSIGEYCHIQVPQFAAKAAADAGRRVAESLKRNKSELTIKRVVARLNREAEQRTRLVVQ</sequence>
<evidence type="ECO:0000313" key="5">
    <source>
        <dbReference type="Proteomes" id="UP000196475"/>
    </source>
</evidence>
<evidence type="ECO:0000259" key="3">
    <source>
        <dbReference type="PROSITE" id="PS51194"/>
    </source>
</evidence>
<proteinExistence type="predicted"/>
<keyword evidence="2" id="KW-0175">Coiled coil</keyword>
<dbReference type="InterPro" id="IPR001650">
    <property type="entry name" value="Helicase_C-like"/>
</dbReference>
<dbReference type="Pfam" id="PF00271">
    <property type="entry name" value="Helicase_C"/>
    <property type="match status" value="1"/>
</dbReference>
<dbReference type="Pfam" id="PF00176">
    <property type="entry name" value="SNF2-rel_dom"/>
    <property type="match status" value="1"/>
</dbReference>
<dbReference type="GO" id="GO:0016787">
    <property type="term" value="F:hydrolase activity"/>
    <property type="evidence" value="ECO:0007669"/>
    <property type="project" value="UniProtKB-KW"/>
</dbReference>
<dbReference type="GO" id="GO:0004386">
    <property type="term" value="F:helicase activity"/>
    <property type="evidence" value="ECO:0007669"/>
    <property type="project" value="UniProtKB-KW"/>
</dbReference>
<evidence type="ECO:0000313" key="4">
    <source>
        <dbReference type="EMBL" id="OUM88526.1"/>
    </source>
</evidence>
<organism evidence="4 5">
    <name type="scientific">Bacillus thermozeamaize</name>
    <dbReference type="NCBI Taxonomy" id="230954"/>
    <lineage>
        <taxon>Bacteria</taxon>
        <taxon>Bacillati</taxon>
        <taxon>Bacillota</taxon>
        <taxon>Bacilli</taxon>
        <taxon>Bacillales</taxon>
        <taxon>Bacillaceae</taxon>
        <taxon>Bacillus</taxon>
    </lineage>
</organism>
<dbReference type="InterPro" id="IPR038718">
    <property type="entry name" value="SNF2-like_sf"/>
</dbReference>
<dbReference type="Proteomes" id="UP000196475">
    <property type="component" value="Unassembled WGS sequence"/>
</dbReference>
<dbReference type="PANTHER" id="PTHR45766">
    <property type="entry name" value="DNA ANNEALING HELICASE AND ENDONUCLEASE ZRANB3 FAMILY MEMBER"/>
    <property type="match status" value="1"/>
</dbReference>
<dbReference type="PROSITE" id="PS51194">
    <property type="entry name" value="HELICASE_CTER"/>
    <property type="match status" value="1"/>
</dbReference>
<keyword evidence="1" id="KW-0378">Hydrolase</keyword>